<evidence type="ECO:0000313" key="2">
    <source>
        <dbReference type="EMBL" id="RRD49303.1"/>
    </source>
</evidence>
<name>A0A3P1WY23_9ACTN</name>
<protein>
    <submittedName>
        <fullName evidence="2">Aminoglycoside phosphotransferase family protein</fullName>
    </submittedName>
</protein>
<dbReference type="RefSeq" id="WP_125228143.1">
    <property type="nucleotide sequence ID" value="NZ_RQYT01000019.1"/>
</dbReference>
<dbReference type="Proteomes" id="UP000280935">
    <property type="component" value="Unassembled WGS sequence"/>
</dbReference>
<dbReference type="SUPFAM" id="SSF56112">
    <property type="entry name" value="Protein kinase-like (PK-like)"/>
    <property type="match status" value="1"/>
</dbReference>
<dbReference type="Gene3D" id="3.90.1200.10">
    <property type="match status" value="1"/>
</dbReference>
<organism evidence="2 3">
    <name type="scientific">Arachnia propionica</name>
    <dbReference type="NCBI Taxonomy" id="1750"/>
    <lineage>
        <taxon>Bacteria</taxon>
        <taxon>Bacillati</taxon>
        <taxon>Actinomycetota</taxon>
        <taxon>Actinomycetes</taxon>
        <taxon>Propionibacteriales</taxon>
        <taxon>Propionibacteriaceae</taxon>
        <taxon>Arachnia</taxon>
    </lineage>
</organism>
<dbReference type="Pfam" id="PF01636">
    <property type="entry name" value="APH"/>
    <property type="match status" value="1"/>
</dbReference>
<accession>A0A3P1WY23</accession>
<dbReference type="InterPro" id="IPR011009">
    <property type="entry name" value="Kinase-like_dom_sf"/>
</dbReference>
<evidence type="ECO:0000259" key="1">
    <source>
        <dbReference type="Pfam" id="PF01636"/>
    </source>
</evidence>
<dbReference type="GO" id="GO:0016740">
    <property type="term" value="F:transferase activity"/>
    <property type="evidence" value="ECO:0007669"/>
    <property type="project" value="UniProtKB-KW"/>
</dbReference>
<comment type="caution">
    <text evidence="2">The sequence shown here is derived from an EMBL/GenBank/DDBJ whole genome shotgun (WGS) entry which is preliminary data.</text>
</comment>
<dbReference type="InterPro" id="IPR002575">
    <property type="entry name" value="Aminoglycoside_PTrfase"/>
</dbReference>
<keyword evidence="2" id="KW-0808">Transferase</keyword>
<dbReference type="OrthoDB" id="581471at2"/>
<feature type="domain" description="Aminoglycoside phosphotransferase" evidence="1">
    <location>
        <begin position="130"/>
        <end position="334"/>
    </location>
</feature>
<sequence>MDRQLSDLLERILDPSWLSEHAGRDVRAARVRIKPSTSLGIALADGASGRSIGWMRVLWPVNHGKAEAAVRDAARHGQTVEVRDLGEGLLSVTGPVMADPKLWRHLRDATRAGLLGGWASEDLLRYNPLRRVVIRDADRVVRVVAGGSRDDHEIQDLVAGIVPCPERLDDGSVPGCSVHHFTGEGDLEGFPSAMGAEAAGELVARLHAAPLPSGPMRGLLDRRNSDPVRQAHRHAALLDHVAPELAVPVREAAARLTLGDPTTPVLCHGDLSPDQVLTVADGSRVWLTDFDRAQSGAPSQDLGSFIAEASPELAEAFMAGYAAAGGAVPEREELALHVAASRMHRLMDPLRRACPDWRIQVGERLALLEGTLP</sequence>
<evidence type="ECO:0000313" key="3">
    <source>
        <dbReference type="Proteomes" id="UP000280935"/>
    </source>
</evidence>
<proteinExistence type="predicted"/>
<reference evidence="2 3" key="1">
    <citation type="submission" date="2018-11" db="EMBL/GenBank/DDBJ databases">
        <title>Genomes From Bacteria Associated with the Canine Oral Cavity: a Test Case for Automated Genome-Based Taxonomic Assignment.</title>
        <authorList>
            <person name="Coil D.A."/>
            <person name="Jospin G."/>
            <person name="Darling A.E."/>
            <person name="Wallis C."/>
            <person name="Davis I.J."/>
            <person name="Harris S."/>
            <person name="Eisen J.A."/>
            <person name="Holcombe L.J."/>
            <person name="O'Flynn C."/>
        </authorList>
    </citation>
    <scope>NUCLEOTIDE SEQUENCE [LARGE SCALE GENOMIC DNA]</scope>
    <source>
        <strain evidence="2 3">OH2822_COT-296</strain>
    </source>
</reference>
<gene>
    <name evidence="2" type="ORF">EII35_09045</name>
</gene>
<dbReference type="AlphaFoldDB" id="A0A3P1WY23"/>
<dbReference type="EMBL" id="RQYT01000019">
    <property type="protein sequence ID" value="RRD49303.1"/>
    <property type="molecule type" value="Genomic_DNA"/>
</dbReference>